<feature type="signal peptide" evidence="1">
    <location>
        <begin position="1"/>
        <end position="18"/>
    </location>
</feature>
<dbReference type="CDD" id="cd03143">
    <property type="entry name" value="A4_beta-galactosidase_middle_domain"/>
    <property type="match status" value="1"/>
</dbReference>
<dbReference type="RefSeq" id="WP_390300766.1">
    <property type="nucleotide sequence ID" value="NZ_JBHULI010000024.1"/>
</dbReference>
<dbReference type="Proteomes" id="UP001597460">
    <property type="component" value="Unassembled WGS sequence"/>
</dbReference>
<keyword evidence="3" id="KW-1185">Reference proteome</keyword>
<dbReference type="SUPFAM" id="SSF52317">
    <property type="entry name" value="Class I glutamine amidotransferase-like"/>
    <property type="match status" value="1"/>
</dbReference>
<evidence type="ECO:0008006" key="4">
    <source>
        <dbReference type="Google" id="ProtNLM"/>
    </source>
</evidence>
<evidence type="ECO:0000313" key="2">
    <source>
        <dbReference type="EMBL" id="MFD2532373.1"/>
    </source>
</evidence>
<organism evidence="2 3">
    <name type="scientific">Gracilimonas halophila</name>
    <dbReference type="NCBI Taxonomy" id="1834464"/>
    <lineage>
        <taxon>Bacteria</taxon>
        <taxon>Pseudomonadati</taxon>
        <taxon>Balneolota</taxon>
        <taxon>Balneolia</taxon>
        <taxon>Balneolales</taxon>
        <taxon>Balneolaceae</taxon>
        <taxon>Gracilimonas</taxon>
    </lineage>
</organism>
<feature type="chain" id="PRO_5047030757" description="DUF4350 domain-containing protein" evidence="1">
    <location>
        <begin position="19"/>
        <end position="299"/>
    </location>
</feature>
<name>A0ABW5JIX9_9BACT</name>
<keyword evidence="1" id="KW-0732">Signal</keyword>
<proteinExistence type="predicted"/>
<gene>
    <name evidence="2" type="ORF">ACFSVN_07950</name>
</gene>
<evidence type="ECO:0000256" key="1">
    <source>
        <dbReference type="SAM" id="SignalP"/>
    </source>
</evidence>
<sequence length="299" mass="33307">MKNLLFVLIGILPLPIFAQQQPDMSFEFSITEPAYEKGAGPMLCIDSAHNNLHTLESGFSPFARVMREDGYKFKDVDYLLDEEVLPWECAVFIIVNPLHESNLGNWVLPNPSAFSEQEIANLNKWVEEGGSLFLIADHMPFAGAAYNLADSFGFRFRNGFATLAKEDNQPDLFSIENGRLLKSPVSGNEVTSVTTFTGSAFTYPEAAIPVLVFKRGDYSLEPEVAWQFDEDTKTVELGNYTQGAIMEYGAGKIAVFGEAAMFTAQKIQTPQGEFKIGLNNRDLAPQNLLFLLNLVHWLD</sequence>
<dbReference type="EMBL" id="JBHULI010000024">
    <property type="protein sequence ID" value="MFD2532373.1"/>
    <property type="molecule type" value="Genomic_DNA"/>
</dbReference>
<accession>A0ABW5JIX9</accession>
<comment type="caution">
    <text evidence="2">The sequence shown here is derived from an EMBL/GenBank/DDBJ whole genome shotgun (WGS) entry which is preliminary data.</text>
</comment>
<evidence type="ECO:0000313" key="3">
    <source>
        <dbReference type="Proteomes" id="UP001597460"/>
    </source>
</evidence>
<dbReference type="InterPro" id="IPR029062">
    <property type="entry name" value="Class_I_gatase-like"/>
</dbReference>
<protein>
    <recommendedName>
        <fullName evidence="4">DUF4350 domain-containing protein</fullName>
    </recommendedName>
</protein>
<reference evidence="3" key="1">
    <citation type="journal article" date="2019" name="Int. J. Syst. Evol. Microbiol.">
        <title>The Global Catalogue of Microorganisms (GCM) 10K type strain sequencing project: providing services to taxonomists for standard genome sequencing and annotation.</title>
        <authorList>
            <consortium name="The Broad Institute Genomics Platform"/>
            <consortium name="The Broad Institute Genome Sequencing Center for Infectious Disease"/>
            <person name="Wu L."/>
            <person name="Ma J."/>
        </authorList>
    </citation>
    <scope>NUCLEOTIDE SEQUENCE [LARGE SCALE GENOMIC DNA]</scope>
    <source>
        <strain evidence="3">KCTC 52042</strain>
    </source>
</reference>